<sequence length="225" mass="23013">MPAPDRRPVARLTAAATLRAVLGGIVALLLLVGLAAALPAVVDEDDPADGAGAEGGAAVDPSTPLELPVVAGDWVSLTRSVDPSTLPPEQQQTVAEIDAAWAYADDQLASAAGVATDADRYVVPDTQTLVAVQAYRGPDGPLVPATLADPASGEARLLLQSFDDVDCVLDVIAGEVSPTPQVQEMQCRRTSADLTIRVFVLSGASGQQVADLTDELWAGLDGPAA</sequence>
<accession>A0A6P0HG68</accession>
<evidence type="ECO:0000313" key="2">
    <source>
        <dbReference type="Proteomes" id="UP000468687"/>
    </source>
</evidence>
<name>A0A6P0HG68_9ACTN</name>
<dbReference type="Proteomes" id="UP000468687">
    <property type="component" value="Unassembled WGS sequence"/>
</dbReference>
<proteinExistence type="predicted"/>
<dbReference type="EMBL" id="JAAGXA010000003">
    <property type="protein sequence ID" value="NEN77692.1"/>
    <property type="molecule type" value="Genomic_DNA"/>
</dbReference>
<keyword evidence="2" id="KW-1185">Reference proteome</keyword>
<reference evidence="1 2" key="1">
    <citation type="journal article" date="2014" name="Int. J. Syst. Evol. Microbiol.">
        <title>Nocardioides zeae sp. nov., isolated from the stem of Zea mays.</title>
        <authorList>
            <person name="Glaeser S.P."/>
            <person name="McInroy J.A."/>
            <person name="Busse H.J."/>
            <person name="Kampfer P."/>
        </authorList>
    </citation>
    <scope>NUCLEOTIDE SEQUENCE [LARGE SCALE GENOMIC DNA]</scope>
    <source>
        <strain evidence="1 2">JCM 30728</strain>
    </source>
</reference>
<gene>
    <name evidence="1" type="ORF">G3T38_05315</name>
</gene>
<dbReference type="AlphaFoldDB" id="A0A6P0HG68"/>
<organism evidence="1 2">
    <name type="scientific">Nocardioides zeae</name>
    <dbReference type="NCBI Taxonomy" id="1457234"/>
    <lineage>
        <taxon>Bacteria</taxon>
        <taxon>Bacillati</taxon>
        <taxon>Actinomycetota</taxon>
        <taxon>Actinomycetes</taxon>
        <taxon>Propionibacteriales</taxon>
        <taxon>Nocardioidaceae</taxon>
        <taxon>Nocardioides</taxon>
    </lineage>
</organism>
<dbReference type="RefSeq" id="WP_163771070.1">
    <property type="nucleotide sequence ID" value="NZ_JAAGXA010000003.1"/>
</dbReference>
<protein>
    <submittedName>
        <fullName evidence="1">Uncharacterized protein</fullName>
    </submittedName>
</protein>
<evidence type="ECO:0000313" key="1">
    <source>
        <dbReference type="EMBL" id="NEN77692.1"/>
    </source>
</evidence>
<comment type="caution">
    <text evidence="1">The sequence shown here is derived from an EMBL/GenBank/DDBJ whole genome shotgun (WGS) entry which is preliminary data.</text>
</comment>